<accession>A0ABW7EBG7</accession>
<dbReference type="Proteomes" id="UP001605990">
    <property type="component" value="Unassembled WGS sequence"/>
</dbReference>
<evidence type="ECO:0000313" key="3">
    <source>
        <dbReference type="Proteomes" id="UP001605990"/>
    </source>
</evidence>
<feature type="domain" description="Glycosyltransferase 2-like" evidence="1">
    <location>
        <begin position="6"/>
        <end position="118"/>
    </location>
</feature>
<proteinExistence type="predicted"/>
<dbReference type="RefSeq" id="WP_394395966.1">
    <property type="nucleotide sequence ID" value="NZ_JBIENY010000498.1"/>
</dbReference>
<organism evidence="2 3">
    <name type="scientific">Streptomyces rochei</name>
    <name type="common">Streptomyces parvullus</name>
    <dbReference type="NCBI Taxonomy" id="1928"/>
    <lineage>
        <taxon>Bacteria</taxon>
        <taxon>Bacillati</taxon>
        <taxon>Actinomycetota</taxon>
        <taxon>Actinomycetes</taxon>
        <taxon>Kitasatosporales</taxon>
        <taxon>Streptomycetaceae</taxon>
        <taxon>Streptomyces</taxon>
        <taxon>Streptomyces rochei group</taxon>
    </lineage>
</organism>
<keyword evidence="3" id="KW-1185">Reference proteome</keyword>
<evidence type="ECO:0000313" key="2">
    <source>
        <dbReference type="EMBL" id="MFG6300520.1"/>
    </source>
</evidence>
<dbReference type="Pfam" id="PF00535">
    <property type="entry name" value="Glycos_transf_2"/>
    <property type="match status" value="1"/>
</dbReference>
<gene>
    <name evidence="2" type="ORF">ACGU38_34855</name>
</gene>
<sequence length="249" mass="27138">MSRIVSIVTPVHEAAVGFLSAAFASLRAQELPDGWDWEWLVQVDGDDEVEVPANISADPHVKVSFGRRGGPGVARTLAWGRSQGELVKVLDADDVLPEGALYRDIAVLEEHASVGWTVCRVLDLMPDGSLQHYTLGEPEAGLLVRGELYEYWLSTHRPMVHPASLCIREGLLAEIGGWMALPASEDTALLMALDVIADGWFIEEPGLHYRKHPGQTTAHPDHRGGAEWGARMGAIRKRTDALALRLASA</sequence>
<evidence type="ECO:0000259" key="1">
    <source>
        <dbReference type="Pfam" id="PF00535"/>
    </source>
</evidence>
<comment type="caution">
    <text evidence="2">The sequence shown here is derived from an EMBL/GenBank/DDBJ whole genome shotgun (WGS) entry which is preliminary data.</text>
</comment>
<dbReference type="Gene3D" id="3.90.550.10">
    <property type="entry name" value="Spore Coat Polysaccharide Biosynthesis Protein SpsA, Chain A"/>
    <property type="match status" value="1"/>
</dbReference>
<reference evidence="2 3" key="1">
    <citation type="submission" date="2024-10" db="EMBL/GenBank/DDBJ databases">
        <title>Draft genome assembly of a novel steroid transforming actinomycete isolated from African clawed frog Xenopus laevis.</title>
        <authorList>
            <person name="Bragin E."/>
            <person name="Kollerov V."/>
            <person name="Donova M.V."/>
        </authorList>
    </citation>
    <scope>NUCLEOTIDE SEQUENCE [LARGE SCALE GENOMIC DNA]</scope>
    <source>
        <strain evidence="2 3">MTOC-St3</strain>
    </source>
</reference>
<name>A0ABW7EBG7_STRRO</name>
<dbReference type="SUPFAM" id="SSF53448">
    <property type="entry name" value="Nucleotide-diphospho-sugar transferases"/>
    <property type="match status" value="1"/>
</dbReference>
<protein>
    <submittedName>
        <fullName evidence="2">Glycosyltransferase family 2 protein</fullName>
    </submittedName>
</protein>
<dbReference type="InterPro" id="IPR001173">
    <property type="entry name" value="Glyco_trans_2-like"/>
</dbReference>
<dbReference type="EMBL" id="JBIENY010000498">
    <property type="protein sequence ID" value="MFG6300520.1"/>
    <property type="molecule type" value="Genomic_DNA"/>
</dbReference>
<dbReference type="InterPro" id="IPR029044">
    <property type="entry name" value="Nucleotide-diphossugar_trans"/>
</dbReference>